<comment type="similarity">
    <text evidence="2">Belongs to the eukaryotic ribosomal protein P1/P2 family.</text>
</comment>
<evidence type="ECO:0000256" key="3">
    <source>
        <dbReference type="ARBA" id="ARBA00022980"/>
    </source>
</evidence>
<dbReference type="FunFam" id="1.10.10.1410:FF:000004">
    <property type="entry name" value="Uncharacterized protein"/>
    <property type="match status" value="1"/>
</dbReference>
<evidence type="ECO:0000256" key="2">
    <source>
        <dbReference type="ARBA" id="ARBA00005436"/>
    </source>
</evidence>
<dbReference type="Proteomes" id="UP000001073">
    <property type="component" value="Chromosome 2"/>
</dbReference>
<keyword evidence="4" id="KW-0687">Ribonucleoprotein</keyword>
<dbReference type="GO" id="GO:0022625">
    <property type="term" value="C:cytosolic large ribosomal subunit"/>
    <property type="evidence" value="ECO:0007669"/>
    <property type="project" value="UniProtKB-ARBA"/>
</dbReference>
<dbReference type="PANTHER" id="PTHR45696">
    <property type="entry name" value="60S ACIDIC RIBOSOMAL PROTEIN P1"/>
    <property type="match status" value="1"/>
</dbReference>
<evidence type="ECO:0000313" key="9">
    <source>
        <dbReference type="Ensembl" id="ENSNLEP00000025459.1"/>
    </source>
</evidence>
<dbReference type="Gene3D" id="1.10.10.1410">
    <property type="match status" value="1"/>
</dbReference>
<dbReference type="InParanoid" id="A0A2I3FX62"/>
<dbReference type="GO" id="GO:0002181">
    <property type="term" value="P:cytoplasmic translation"/>
    <property type="evidence" value="ECO:0007669"/>
    <property type="project" value="TreeGrafter"/>
</dbReference>
<dbReference type="GO" id="GO:0030295">
    <property type="term" value="F:protein kinase activator activity"/>
    <property type="evidence" value="ECO:0007669"/>
    <property type="project" value="TreeGrafter"/>
</dbReference>
<protein>
    <recommendedName>
        <fullName evidence="6">Large ribosomal subunit protein P1</fullName>
    </recommendedName>
    <alternativeName>
        <fullName evidence="7">60S acidic ribosomal protein P1</fullName>
    </alternativeName>
</protein>
<dbReference type="AlphaFoldDB" id="A0A2I3FX62"/>
<dbReference type="EMBL" id="ADFV01095537">
    <property type="status" value="NOT_ANNOTATED_CDS"/>
    <property type="molecule type" value="Genomic_DNA"/>
</dbReference>
<organism evidence="9 10">
    <name type="scientific">Nomascus leucogenys</name>
    <name type="common">Northern white-cheeked gibbon</name>
    <name type="synonym">Hylobates leucogenys</name>
    <dbReference type="NCBI Taxonomy" id="61853"/>
    <lineage>
        <taxon>Eukaryota</taxon>
        <taxon>Metazoa</taxon>
        <taxon>Chordata</taxon>
        <taxon>Craniata</taxon>
        <taxon>Vertebrata</taxon>
        <taxon>Euteleostomi</taxon>
        <taxon>Mammalia</taxon>
        <taxon>Eutheria</taxon>
        <taxon>Euarchontoglires</taxon>
        <taxon>Primates</taxon>
        <taxon>Haplorrhini</taxon>
        <taxon>Catarrhini</taxon>
        <taxon>Hylobatidae</taxon>
        <taxon>Nomascus</taxon>
    </lineage>
</organism>
<feature type="region of interest" description="Disordered" evidence="8">
    <location>
        <begin position="61"/>
        <end position="103"/>
    </location>
</feature>
<dbReference type="Ensembl" id="ENSNLET00000058682.1">
    <property type="protein sequence ID" value="ENSNLEP00000025459.1"/>
    <property type="gene ID" value="ENSNLEG00000036070.1"/>
</dbReference>
<dbReference type="OMA" id="IMEVNIN"/>
<dbReference type="Pfam" id="PF00428">
    <property type="entry name" value="Ribosomal_60s"/>
    <property type="match status" value="1"/>
</dbReference>
<evidence type="ECO:0000313" key="10">
    <source>
        <dbReference type="Proteomes" id="UP000001073"/>
    </source>
</evidence>
<reference evidence="9" key="3">
    <citation type="submission" date="2025-09" db="UniProtKB">
        <authorList>
            <consortium name="Ensembl"/>
        </authorList>
    </citation>
    <scope>IDENTIFICATION</scope>
</reference>
<dbReference type="InterPro" id="IPR027534">
    <property type="entry name" value="Ribosomal_P1/P2"/>
</dbReference>
<reference evidence="9" key="2">
    <citation type="submission" date="2025-08" db="UniProtKB">
        <authorList>
            <consortium name="Ensembl"/>
        </authorList>
    </citation>
    <scope>IDENTIFICATION</scope>
</reference>
<dbReference type="GO" id="GO:0003735">
    <property type="term" value="F:structural constituent of ribosome"/>
    <property type="evidence" value="ECO:0007669"/>
    <property type="project" value="InterPro"/>
</dbReference>
<evidence type="ECO:0000256" key="4">
    <source>
        <dbReference type="ARBA" id="ARBA00023274"/>
    </source>
</evidence>
<keyword evidence="3" id="KW-0689">Ribosomal protein</keyword>
<evidence type="ECO:0000256" key="6">
    <source>
        <dbReference type="ARBA" id="ARBA00041116"/>
    </source>
</evidence>
<reference evidence="9 10" key="1">
    <citation type="submission" date="2012-10" db="EMBL/GenBank/DDBJ databases">
        <authorList>
            <consortium name="Gibbon Genome Sequencing Consortium"/>
        </authorList>
    </citation>
    <scope>NUCLEOTIDE SEQUENCE [LARGE SCALE GENOMIC DNA]</scope>
</reference>
<dbReference type="CDD" id="cd05831">
    <property type="entry name" value="Ribosomal_P1"/>
    <property type="match status" value="1"/>
</dbReference>
<evidence type="ECO:0000256" key="5">
    <source>
        <dbReference type="ARBA" id="ARBA00038554"/>
    </source>
</evidence>
<dbReference type="GO" id="GO:0006414">
    <property type="term" value="P:translational elongation"/>
    <property type="evidence" value="ECO:0007669"/>
    <property type="project" value="InterPro"/>
</dbReference>
<comment type="subunit">
    <text evidence="5">Heterodimer with RPLP2 at the lateral ribosomal stalk of the large ribosomal subunit.</text>
</comment>
<dbReference type="GO" id="GO:0043021">
    <property type="term" value="F:ribonucleoprotein complex binding"/>
    <property type="evidence" value="ECO:0007669"/>
    <property type="project" value="TreeGrafter"/>
</dbReference>
<dbReference type="PANTHER" id="PTHR45696:SF38">
    <property type="entry name" value="LARGE RIBOSOMAL SUBUNIT PROTEIN P1"/>
    <property type="match status" value="1"/>
</dbReference>
<dbReference type="HAMAP" id="MF_01478">
    <property type="entry name" value="Ribosomal_L12_arch"/>
    <property type="match status" value="1"/>
</dbReference>
<dbReference type="GeneTree" id="ENSGT00940000163712"/>
<proteinExistence type="inferred from homology"/>
<dbReference type="STRING" id="61853.ENSNLEP00000025459"/>
<dbReference type="InterPro" id="IPR038716">
    <property type="entry name" value="P1/P2_N_sf"/>
</dbReference>
<comment type="function">
    <text evidence="1">Plays an important role in the elongation step of protein synthesis.</text>
</comment>
<evidence type="ECO:0000256" key="7">
    <source>
        <dbReference type="ARBA" id="ARBA00042918"/>
    </source>
</evidence>
<keyword evidence="10" id="KW-1185">Reference proteome</keyword>
<accession>A0A2I3FX62</accession>
<feature type="compositionally biased region" description="Basic and acidic residues" evidence="8">
    <location>
        <begin position="78"/>
        <end position="89"/>
    </location>
</feature>
<sequence length="103" mass="10391">MASISELACVYLALILHDDEVTVMEVKINTLIKAASVNALANVNIGSLICNVGAGGPALAAGAAPAGGPPPSTAAASAEEKIMEAKKEESEESDDDMGFGLFD</sequence>
<evidence type="ECO:0000256" key="1">
    <source>
        <dbReference type="ARBA" id="ARBA00003362"/>
    </source>
</evidence>
<evidence type="ECO:0000256" key="8">
    <source>
        <dbReference type="SAM" id="MobiDB-lite"/>
    </source>
</evidence>
<name>A0A2I3FX62_NOMLE</name>